<feature type="transmembrane region" description="Helical" evidence="1">
    <location>
        <begin position="26"/>
        <end position="45"/>
    </location>
</feature>
<comment type="caution">
    <text evidence="2">The sequence shown here is derived from an EMBL/GenBank/DDBJ whole genome shotgun (WGS) entry which is preliminary data.</text>
</comment>
<dbReference type="STRING" id="1341154.FCR2A7T_12630"/>
<dbReference type="InterPro" id="IPR025667">
    <property type="entry name" value="SprB_repeat"/>
</dbReference>
<accession>A0A562LK94</accession>
<keyword evidence="3" id="KW-1185">Reference proteome</keyword>
<keyword evidence="1" id="KW-0472">Membrane</keyword>
<reference evidence="2 3" key="1">
    <citation type="journal article" date="2015" name="Stand. Genomic Sci.">
        <title>Genomic Encyclopedia of Bacterial and Archaeal Type Strains, Phase III: the genomes of soil and plant-associated and newly described type strains.</title>
        <authorList>
            <person name="Whitman W.B."/>
            <person name="Woyke T."/>
            <person name="Klenk H.P."/>
            <person name="Zhou Y."/>
            <person name="Lilburn T.G."/>
            <person name="Beck B.J."/>
            <person name="De Vos P."/>
            <person name="Vandamme P."/>
            <person name="Eisen J.A."/>
            <person name="Garrity G."/>
            <person name="Hugenholtz P."/>
            <person name="Kyrpides N.C."/>
        </authorList>
    </citation>
    <scope>NUCLEOTIDE SEQUENCE [LARGE SCALE GENOMIC DNA]</scope>
    <source>
        <strain evidence="2 3">CGMCC 1.7270</strain>
    </source>
</reference>
<organism evidence="2 3">
    <name type="scientific">Flavobacterium cauense R2A-7</name>
    <dbReference type="NCBI Taxonomy" id="1341154"/>
    <lineage>
        <taxon>Bacteria</taxon>
        <taxon>Pseudomonadati</taxon>
        <taxon>Bacteroidota</taxon>
        <taxon>Flavobacteriia</taxon>
        <taxon>Flavobacteriales</taxon>
        <taxon>Flavobacteriaceae</taxon>
        <taxon>Flavobacterium</taxon>
    </lineage>
</organism>
<dbReference type="OrthoDB" id="9805017at2"/>
<dbReference type="Proteomes" id="UP000319848">
    <property type="component" value="Unassembled WGS sequence"/>
</dbReference>
<dbReference type="EMBL" id="VLKQ01000021">
    <property type="protein sequence ID" value="TWI08037.1"/>
    <property type="molecule type" value="Genomic_DNA"/>
</dbReference>
<proteinExistence type="predicted"/>
<keyword evidence="1" id="KW-1133">Transmembrane helix</keyword>
<evidence type="ECO:0000313" key="2">
    <source>
        <dbReference type="EMBL" id="TWI08037.1"/>
    </source>
</evidence>
<sequence>MKRKIAFLKDDDPYECTKTRTYSQHLLSIVLLFLLSGLSINSMFAQEQQDLRLLTSAYTDGQCPANDIRVISASIDTGSPCNTCESGPVTAPLTIRVNHNTESSGRHLAICGTIVETLSGGGTVNHNLSMCFGPLLKNSEQTGGGQDLAPVDFTFTCGSTLVITDILLVWTAANGECPVTLANNPNGKYCWDNPDVNIPTSIRATETHVAAGCYGSATGSIDLTVTGGAPPFTYAWSATNGGAVPSGQAGNQDLTGLVAGTYSVTITDSKGCQATKSGIVISQNAETFPDITKGPGSASTQCGVSPATAQAAINTAFAAWLANATPNDPNDTEENGVVVVNGGASPHSIVRSPLTPTAPSYNGGSTSVTWTITDNCGKQDSVTATFTVTNNCRIICQTTPTAVTCNGLSTGSIAVSASAGFPPYNFYLYLSSDLNTQLASSLNVNTNPGLATFSNLPAGVYTVLITDSVQDLNDPTVCADATVTQPDAVTLVASHLDVTCNGLADGKLNVDSFSGTGTPSFYLKTGAGAFVATTEAAIEAGSYGPNTYVIKVTYPAGSGGGVCEATETEIIGQPDAVTLVASHTDATCNGQGDGTLTINSFSGTGTPSFYLKTGAGAFVATTEAAIEAGSYGPNTYVIKVTYPAGAGEGVCEATETEIIGQPDAVT</sequence>
<name>A0A562LK94_9FLAO</name>
<gene>
    <name evidence="2" type="ORF">IP98_02916</name>
</gene>
<evidence type="ECO:0000313" key="3">
    <source>
        <dbReference type="Proteomes" id="UP000319848"/>
    </source>
</evidence>
<dbReference type="Gene3D" id="2.60.40.740">
    <property type="match status" value="1"/>
</dbReference>
<dbReference type="Pfam" id="PF13573">
    <property type="entry name" value="SprB"/>
    <property type="match status" value="2"/>
</dbReference>
<keyword evidence="1" id="KW-0812">Transmembrane</keyword>
<dbReference type="RefSeq" id="WP_144680588.1">
    <property type="nucleotide sequence ID" value="NZ_VLKQ01000021.1"/>
</dbReference>
<protein>
    <submittedName>
        <fullName evidence="2">SprB-like repeat protein</fullName>
    </submittedName>
</protein>
<feature type="non-terminal residue" evidence="2">
    <location>
        <position position="666"/>
    </location>
</feature>
<evidence type="ECO:0000256" key="1">
    <source>
        <dbReference type="SAM" id="Phobius"/>
    </source>
</evidence>
<dbReference type="AlphaFoldDB" id="A0A562LK94"/>